<accession>A0ABT7PK57</accession>
<name>A0ABT7PK57_9BACT</name>
<keyword evidence="2" id="KW-1185">Reference proteome</keyword>
<proteinExistence type="predicted"/>
<gene>
    <name evidence="1" type="ORF">QTN89_14655</name>
</gene>
<protein>
    <submittedName>
        <fullName evidence="1">Uncharacterized protein</fullName>
    </submittedName>
</protein>
<reference evidence="1 2" key="1">
    <citation type="submission" date="2023-06" db="EMBL/GenBank/DDBJ databases">
        <title>Roseiconus lacunae JC819 isolated from Gulf of Mannar region, Tamil Nadu.</title>
        <authorList>
            <person name="Pk S."/>
            <person name="Ch S."/>
            <person name="Ch V.R."/>
        </authorList>
    </citation>
    <scope>NUCLEOTIDE SEQUENCE [LARGE SCALE GENOMIC DNA]</scope>
    <source>
        <strain evidence="1 2">JC819</strain>
    </source>
</reference>
<dbReference type="EMBL" id="JASZZN010000010">
    <property type="protein sequence ID" value="MDM4016684.1"/>
    <property type="molecule type" value="Genomic_DNA"/>
</dbReference>
<evidence type="ECO:0000313" key="2">
    <source>
        <dbReference type="Proteomes" id="UP001239462"/>
    </source>
</evidence>
<organism evidence="1 2">
    <name type="scientific">Roseiconus lacunae</name>
    <dbReference type="NCBI Taxonomy" id="2605694"/>
    <lineage>
        <taxon>Bacteria</taxon>
        <taxon>Pseudomonadati</taxon>
        <taxon>Planctomycetota</taxon>
        <taxon>Planctomycetia</taxon>
        <taxon>Pirellulales</taxon>
        <taxon>Pirellulaceae</taxon>
        <taxon>Roseiconus</taxon>
    </lineage>
</organism>
<sequence length="179" mass="19331">MLGDKSPIRISFERQRIAKDIFARERDCNRLVQACASKNPCGLSDLIEAATESISAGRYRDDAARVLSLVAQCPPELIAEVEVDAMTNSSLASVSSEAPPASILVALQAFVPQKPFDVADGVYPFLPKVEAPEIICEVLHTLYCCGPIATLESLSVVEPRLHSADEKVFAEGKRSISPC</sequence>
<dbReference type="Proteomes" id="UP001239462">
    <property type="component" value="Unassembled WGS sequence"/>
</dbReference>
<comment type="caution">
    <text evidence="1">The sequence shown here is derived from an EMBL/GenBank/DDBJ whole genome shotgun (WGS) entry which is preliminary data.</text>
</comment>
<dbReference type="RefSeq" id="WP_289164326.1">
    <property type="nucleotide sequence ID" value="NZ_JASZZN010000010.1"/>
</dbReference>
<evidence type="ECO:0000313" key="1">
    <source>
        <dbReference type="EMBL" id="MDM4016684.1"/>
    </source>
</evidence>